<dbReference type="EMBL" id="JAFBDT010000004">
    <property type="protein sequence ID" value="MBM7561313.1"/>
    <property type="molecule type" value="Genomic_DNA"/>
</dbReference>
<dbReference type="RefSeq" id="WP_204662683.1">
    <property type="nucleotide sequence ID" value="NZ_JAFBDT010000004.1"/>
</dbReference>
<keyword evidence="2" id="KW-1185">Reference proteome</keyword>
<proteinExistence type="predicted"/>
<organism evidence="1 2">
    <name type="scientific">Fusibacter tunisiensis</name>
    <dbReference type="NCBI Taxonomy" id="1008308"/>
    <lineage>
        <taxon>Bacteria</taxon>
        <taxon>Bacillati</taxon>
        <taxon>Bacillota</taxon>
        <taxon>Clostridia</taxon>
        <taxon>Eubacteriales</taxon>
        <taxon>Eubacteriales Family XII. Incertae Sedis</taxon>
        <taxon>Fusibacter</taxon>
    </lineage>
</organism>
<name>A0ABS2MPH9_9FIRM</name>
<gene>
    <name evidence="1" type="ORF">JOC49_000833</name>
</gene>
<sequence length="372" mass="42576">MIGKMKFVRARATTTRLMGVVGLVATWQDLKGQEVVQVYHLDYESYGIDGFHHFINPDPDELSQVVLGVTGGLGGTFVEITESEFVFLIKSAYVVDEGCLDALVDFESFEEIFETLYVDLSESEEIALYRKLTPEMVNDEMCIHYFVMRYVGCDYPGAMLLWKDGAIDPVFELMHAPHTLIKNTCALIEVKSGKKLYRVEALVDFETKYKLIVISVEVCADTRQILSAELLETLTISSTEAAFNLSKPEYMMVMQAQDSFFERRFVRDNPELMKQTYIQGNLYIEFNPDNAHVAENPYYLNGDIYALYFFGYSGQVIVCTMTPETLGEIDQMLENRHAYEESLSFICELKTDDPVLYTYINSGYDNLFDFLK</sequence>
<reference evidence="1 2" key="1">
    <citation type="submission" date="2021-01" db="EMBL/GenBank/DDBJ databases">
        <title>Genomic Encyclopedia of Type Strains, Phase IV (KMG-IV): sequencing the most valuable type-strain genomes for metagenomic binning, comparative biology and taxonomic classification.</title>
        <authorList>
            <person name="Goeker M."/>
        </authorList>
    </citation>
    <scope>NUCLEOTIDE SEQUENCE [LARGE SCALE GENOMIC DNA]</scope>
    <source>
        <strain evidence="1 2">DSM 24436</strain>
    </source>
</reference>
<evidence type="ECO:0000313" key="1">
    <source>
        <dbReference type="EMBL" id="MBM7561313.1"/>
    </source>
</evidence>
<protein>
    <submittedName>
        <fullName evidence="1">Uncharacterized protein</fullName>
    </submittedName>
</protein>
<accession>A0ABS2MPH9</accession>
<evidence type="ECO:0000313" key="2">
    <source>
        <dbReference type="Proteomes" id="UP000767854"/>
    </source>
</evidence>
<dbReference type="Proteomes" id="UP000767854">
    <property type="component" value="Unassembled WGS sequence"/>
</dbReference>
<comment type="caution">
    <text evidence="1">The sequence shown here is derived from an EMBL/GenBank/DDBJ whole genome shotgun (WGS) entry which is preliminary data.</text>
</comment>